<proteinExistence type="predicted"/>
<accession>A0A2M7G1R8</accession>
<dbReference type="EMBL" id="PFFQ01000047">
    <property type="protein sequence ID" value="PIW15676.1"/>
    <property type="molecule type" value="Genomic_DNA"/>
</dbReference>
<name>A0A2M7G1R8_9BACT</name>
<dbReference type="PROSITE" id="PS50889">
    <property type="entry name" value="S4"/>
    <property type="match status" value="1"/>
</dbReference>
<gene>
    <name evidence="2" type="ORF">COW36_16185</name>
</gene>
<organism evidence="2 3">
    <name type="scientific">bacterium (Candidatus Blackallbacteria) CG17_big_fil_post_rev_8_21_14_2_50_48_46</name>
    <dbReference type="NCBI Taxonomy" id="2014261"/>
    <lineage>
        <taxon>Bacteria</taxon>
        <taxon>Candidatus Blackallbacteria</taxon>
    </lineage>
</organism>
<evidence type="ECO:0000256" key="1">
    <source>
        <dbReference type="PROSITE-ProRule" id="PRU00182"/>
    </source>
</evidence>
<keyword evidence="1" id="KW-0694">RNA-binding</keyword>
<dbReference type="CDD" id="cd00165">
    <property type="entry name" value="S4"/>
    <property type="match status" value="1"/>
</dbReference>
<dbReference type="AlphaFoldDB" id="A0A2M7G1R8"/>
<evidence type="ECO:0000313" key="2">
    <source>
        <dbReference type="EMBL" id="PIW15676.1"/>
    </source>
</evidence>
<dbReference type="Gene3D" id="3.10.290.10">
    <property type="entry name" value="RNA-binding S4 domain"/>
    <property type="match status" value="1"/>
</dbReference>
<dbReference type="Proteomes" id="UP000231019">
    <property type="component" value="Unassembled WGS sequence"/>
</dbReference>
<dbReference type="SUPFAM" id="SSF55174">
    <property type="entry name" value="Alpha-L RNA-binding motif"/>
    <property type="match status" value="1"/>
</dbReference>
<protein>
    <submittedName>
        <fullName evidence="2">RNA-binding protein</fullName>
    </submittedName>
</protein>
<evidence type="ECO:0000313" key="3">
    <source>
        <dbReference type="Proteomes" id="UP000231019"/>
    </source>
</evidence>
<sequence>MSECAIQTEVIELAQFLKLADLCQTGGEAKYAIQNGEVMLNGELETRRSKKLHPGDVVAYQGREVKVVKA</sequence>
<dbReference type="GO" id="GO:0003723">
    <property type="term" value="F:RNA binding"/>
    <property type="evidence" value="ECO:0007669"/>
    <property type="project" value="UniProtKB-KW"/>
</dbReference>
<dbReference type="InterPro" id="IPR036986">
    <property type="entry name" value="S4_RNA-bd_sf"/>
</dbReference>
<comment type="caution">
    <text evidence="2">The sequence shown here is derived from an EMBL/GenBank/DDBJ whole genome shotgun (WGS) entry which is preliminary data.</text>
</comment>
<reference evidence="2 3" key="1">
    <citation type="submission" date="2017-09" db="EMBL/GenBank/DDBJ databases">
        <title>Depth-based differentiation of microbial function through sediment-hosted aquifers and enrichment of novel symbionts in the deep terrestrial subsurface.</title>
        <authorList>
            <person name="Probst A.J."/>
            <person name="Ladd B."/>
            <person name="Jarett J.K."/>
            <person name="Geller-Mcgrath D.E."/>
            <person name="Sieber C.M."/>
            <person name="Emerson J.B."/>
            <person name="Anantharaman K."/>
            <person name="Thomas B.C."/>
            <person name="Malmstrom R."/>
            <person name="Stieglmeier M."/>
            <person name="Klingl A."/>
            <person name="Woyke T."/>
            <person name="Ryan C.M."/>
            <person name="Banfield J.F."/>
        </authorList>
    </citation>
    <scope>NUCLEOTIDE SEQUENCE [LARGE SCALE GENOMIC DNA]</scope>
    <source>
        <strain evidence="2">CG17_big_fil_post_rev_8_21_14_2_50_48_46</strain>
    </source>
</reference>
<dbReference type="Pfam" id="PF13275">
    <property type="entry name" value="S4_2"/>
    <property type="match status" value="1"/>
</dbReference>